<keyword evidence="2" id="KW-0732">Signal</keyword>
<keyword evidence="4" id="KW-1185">Reference proteome</keyword>
<feature type="chain" id="PRO_5045409946" evidence="2">
    <location>
        <begin position="24"/>
        <end position="246"/>
    </location>
</feature>
<comment type="caution">
    <text evidence="3">The sequence shown here is derived from an EMBL/GenBank/DDBJ whole genome shotgun (WGS) entry which is preliminary data.</text>
</comment>
<accession>A0ABU1BT00</accession>
<dbReference type="EMBL" id="JAUYVH010000007">
    <property type="protein sequence ID" value="MDQ9171096.1"/>
    <property type="molecule type" value="Genomic_DNA"/>
</dbReference>
<evidence type="ECO:0000313" key="3">
    <source>
        <dbReference type="EMBL" id="MDQ9171096.1"/>
    </source>
</evidence>
<organism evidence="3 4">
    <name type="scientific">Keguizhuia sedimenti</name>
    <dbReference type="NCBI Taxonomy" id="3064264"/>
    <lineage>
        <taxon>Bacteria</taxon>
        <taxon>Pseudomonadati</taxon>
        <taxon>Pseudomonadota</taxon>
        <taxon>Betaproteobacteria</taxon>
        <taxon>Burkholderiales</taxon>
        <taxon>Oxalobacteraceae</taxon>
        <taxon>Keguizhuia</taxon>
    </lineage>
</organism>
<feature type="region of interest" description="Disordered" evidence="1">
    <location>
        <begin position="120"/>
        <end position="197"/>
    </location>
</feature>
<evidence type="ECO:0000313" key="4">
    <source>
        <dbReference type="Proteomes" id="UP001225596"/>
    </source>
</evidence>
<protein>
    <submittedName>
        <fullName evidence="3">Uncharacterized protein</fullName>
    </submittedName>
</protein>
<feature type="signal peptide" evidence="2">
    <location>
        <begin position="1"/>
        <end position="23"/>
    </location>
</feature>
<proteinExistence type="predicted"/>
<gene>
    <name evidence="3" type="ORF">Q8A64_11830</name>
</gene>
<reference evidence="3 4" key="1">
    <citation type="submission" date="2023-08" db="EMBL/GenBank/DDBJ databases">
        <title>Oxalobacteraceae gen .nov., isolated from river sludge outside the plant.</title>
        <authorList>
            <person name="Zhao S.Y."/>
        </authorList>
    </citation>
    <scope>NUCLEOTIDE SEQUENCE [LARGE SCALE GENOMIC DNA]</scope>
    <source>
        <strain evidence="3 4">R-40</strain>
    </source>
</reference>
<sequence>MNHHVISSIALGLAFLICLPGYAQTSGAPVSSDATESFASVIERYSPGTITSTEIADQALEDVKRQRAGVGAKFAEDEAICYEKFFVTSCMDAAKDRRRAALKQLSTIEVEANAYNRRARVEQKDQALRERQAKQEAKAAERQDNQTPGRGTEAPASPQDIADLEKRSRQMTDTPAAAPSKNYNTERAAQHKEELAQDRAKEIAEAKKREENIKAYERKQQRSLERQREIAARKEEKERERAAKGK</sequence>
<dbReference type="RefSeq" id="WP_338437035.1">
    <property type="nucleotide sequence ID" value="NZ_JAUYVH010000007.1"/>
</dbReference>
<feature type="region of interest" description="Disordered" evidence="1">
    <location>
        <begin position="214"/>
        <end position="246"/>
    </location>
</feature>
<evidence type="ECO:0000256" key="2">
    <source>
        <dbReference type="SAM" id="SignalP"/>
    </source>
</evidence>
<feature type="compositionally biased region" description="Basic and acidic residues" evidence="1">
    <location>
        <begin position="120"/>
        <end position="144"/>
    </location>
</feature>
<name>A0ABU1BT00_9BURK</name>
<dbReference type="Proteomes" id="UP001225596">
    <property type="component" value="Unassembled WGS sequence"/>
</dbReference>
<feature type="compositionally biased region" description="Basic and acidic residues" evidence="1">
    <location>
        <begin position="188"/>
        <end position="197"/>
    </location>
</feature>
<evidence type="ECO:0000256" key="1">
    <source>
        <dbReference type="SAM" id="MobiDB-lite"/>
    </source>
</evidence>